<feature type="transmembrane region" description="Helical" evidence="6">
    <location>
        <begin position="308"/>
        <end position="330"/>
    </location>
</feature>
<feature type="transmembrane region" description="Helical" evidence="6">
    <location>
        <begin position="283"/>
        <end position="302"/>
    </location>
</feature>
<evidence type="ECO:0000256" key="6">
    <source>
        <dbReference type="SAM" id="Phobius"/>
    </source>
</evidence>
<feature type="transmembrane region" description="Helical" evidence="6">
    <location>
        <begin position="7"/>
        <end position="30"/>
    </location>
</feature>
<evidence type="ECO:0000256" key="5">
    <source>
        <dbReference type="ARBA" id="ARBA00023136"/>
    </source>
</evidence>
<evidence type="ECO:0000313" key="7">
    <source>
        <dbReference type="EMBL" id="OAN10117.1"/>
    </source>
</evidence>
<evidence type="ECO:0000256" key="3">
    <source>
        <dbReference type="ARBA" id="ARBA00022692"/>
    </source>
</evidence>
<feature type="transmembrane region" description="Helical" evidence="6">
    <location>
        <begin position="69"/>
        <end position="89"/>
    </location>
</feature>
<evidence type="ECO:0000313" key="8">
    <source>
        <dbReference type="Proteomes" id="UP000078447"/>
    </source>
</evidence>
<dbReference type="Gene3D" id="1.20.1250.20">
    <property type="entry name" value="MFS general substrate transporter like domains"/>
    <property type="match status" value="1"/>
</dbReference>
<dbReference type="EMBL" id="LVVL01000019">
    <property type="protein sequence ID" value="OAN10117.1"/>
    <property type="molecule type" value="Genomic_DNA"/>
</dbReference>
<keyword evidence="3 6" id="KW-0812">Transmembrane</keyword>
<gene>
    <name evidence="7" type="ORF">A3783_15245</name>
</gene>
<keyword evidence="5 6" id="KW-0472">Membrane</keyword>
<accession>A0ABX2V4W8</accession>
<dbReference type="InterPro" id="IPR036259">
    <property type="entry name" value="MFS_trans_sf"/>
</dbReference>
<feature type="transmembrane region" description="Helical" evidence="6">
    <location>
        <begin position="372"/>
        <end position="393"/>
    </location>
</feature>
<feature type="transmembrane region" description="Helical" evidence="6">
    <location>
        <begin position="342"/>
        <end position="360"/>
    </location>
</feature>
<evidence type="ECO:0008006" key="9">
    <source>
        <dbReference type="Google" id="ProtNLM"/>
    </source>
</evidence>
<dbReference type="CDD" id="cd06173">
    <property type="entry name" value="MFS_MefA_like"/>
    <property type="match status" value="1"/>
</dbReference>
<dbReference type="Pfam" id="PF07690">
    <property type="entry name" value="MFS_1"/>
    <property type="match status" value="1"/>
</dbReference>
<dbReference type="PANTHER" id="PTHR23513">
    <property type="entry name" value="INTEGRAL MEMBRANE EFFLUX PROTEIN-RELATED"/>
    <property type="match status" value="1"/>
</dbReference>
<dbReference type="Proteomes" id="UP000078447">
    <property type="component" value="Unassembled WGS sequence"/>
</dbReference>
<keyword evidence="8" id="KW-1185">Reference proteome</keyword>
<feature type="transmembrane region" description="Helical" evidence="6">
    <location>
        <begin position="251"/>
        <end position="271"/>
    </location>
</feature>
<feature type="transmembrane region" description="Helical" evidence="6">
    <location>
        <begin position="215"/>
        <end position="231"/>
    </location>
</feature>
<keyword evidence="4 6" id="KW-1133">Transmembrane helix</keyword>
<protein>
    <recommendedName>
        <fullName evidence="9">MFS transporter</fullName>
    </recommendedName>
</protein>
<evidence type="ECO:0000256" key="4">
    <source>
        <dbReference type="ARBA" id="ARBA00022989"/>
    </source>
</evidence>
<proteinExistence type="predicted"/>
<comment type="caution">
    <text evidence="7">The sequence shown here is derived from an EMBL/GenBank/DDBJ whole genome shotgun (WGS) entry which is preliminary data.</text>
</comment>
<dbReference type="RefSeq" id="WP_028105267.1">
    <property type="nucleotide sequence ID" value="NZ_LVVL01000019.1"/>
</dbReference>
<dbReference type="InterPro" id="IPR011701">
    <property type="entry name" value="MFS"/>
</dbReference>
<feature type="transmembrane region" description="Helical" evidence="6">
    <location>
        <begin position="36"/>
        <end position="57"/>
    </location>
</feature>
<comment type="subcellular location">
    <subcellularLocation>
        <location evidence="1">Cell membrane</location>
        <topology evidence="1">Multi-pass membrane protein</topology>
    </subcellularLocation>
</comment>
<reference evidence="7 8" key="1">
    <citation type="submission" date="2016-03" db="EMBL/GenBank/DDBJ databases">
        <authorList>
            <person name="Cho S.-Y."/>
            <person name="Lim S."/>
            <person name="Kim H."/>
            <person name="Soh E.H."/>
            <person name="Moon J.S."/>
        </authorList>
    </citation>
    <scope>NUCLEOTIDE SEQUENCE [LARGE SCALE GENOMIC DNA]</scope>
    <source>
        <strain evidence="7 8">KCTC 3810</strain>
    </source>
</reference>
<dbReference type="PANTHER" id="PTHR23513:SF6">
    <property type="entry name" value="MAJOR FACILITATOR SUPERFAMILY ASSOCIATED DOMAIN-CONTAINING PROTEIN"/>
    <property type="match status" value="1"/>
</dbReference>
<evidence type="ECO:0000256" key="1">
    <source>
        <dbReference type="ARBA" id="ARBA00004651"/>
    </source>
</evidence>
<feature type="transmembrane region" description="Helical" evidence="6">
    <location>
        <begin position="95"/>
        <end position="117"/>
    </location>
</feature>
<feature type="transmembrane region" description="Helical" evidence="6">
    <location>
        <begin position="163"/>
        <end position="181"/>
    </location>
</feature>
<evidence type="ECO:0000256" key="2">
    <source>
        <dbReference type="ARBA" id="ARBA00022475"/>
    </source>
</evidence>
<feature type="transmembrane region" description="Helical" evidence="6">
    <location>
        <begin position="138"/>
        <end position="157"/>
    </location>
</feature>
<sequence length="416" mass="46751">MSKEFKLFYISNIISVLGNSVSYIAVYWFSAQILNPFQLSLMIASVFLMRFLFSTFGGPIIDHYDGFKLLKISISLRVILLFTVYLAIFKEEYTITFLVLLVLCQTAIQIVASNASFKLVKIIVEDEMLLKANSYLNTLDRIGSLVGLLLGGIFIANFSIQNIIFFEAVAHVFALLLIINLKSNKESDEIDNNVKSFEYFKSLKIGFRYLSKDKALLKILIAAILANLIITPSNTLLAPFVERVLGRGAEWFSYIQIATVVGGILASLYYAKSSLMKNIKLEHMFYISIMLQGIFMIGLSYFENIVLSVLMFTLLGAALSLFGIPFATMLQQNTPENLLGRVRSSMVALSTLSSTFFYFLSGYMTKFVSVKLVFLSFSITGFIFVTLLTFIAFSKKKVTMREENLKGEVSQTKVGK</sequence>
<dbReference type="SUPFAM" id="SSF103473">
    <property type="entry name" value="MFS general substrate transporter"/>
    <property type="match status" value="1"/>
</dbReference>
<organism evidence="7 8">
    <name type="scientific">Exiguobacterium undae</name>
    <dbReference type="NCBI Taxonomy" id="169177"/>
    <lineage>
        <taxon>Bacteria</taxon>
        <taxon>Bacillati</taxon>
        <taxon>Bacillota</taxon>
        <taxon>Bacilli</taxon>
        <taxon>Bacillales</taxon>
        <taxon>Bacillales Family XII. Incertae Sedis</taxon>
        <taxon>Exiguobacterium</taxon>
    </lineage>
</organism>
<name>A0ABX2V4W8_9BACL</name>
<keyword evidence="2" id="KW-1003">Cell membrane</keyword>